<comment type="caution">
    <text evidence="3">The sequence shown here is derived from an EMBL/GenBank/DDBJ whole genome shotgun (WGS) entry which is preliminary data.</text>
</comment>
<dbReference type="AlphaFoldDB" id="A0A8H5GV93"/>
<dbReference type="GO" id="GO:0016616">
    <property type="term" value="F:oxidoreductase activity, acting on the CH-OH group of donors, NAD or NADP as acceptor"/>
    <property type="evidence" value="ECO:0007669"/>
    <property type="project" value="TreeGrafter"/>
</dbReference>
<evidence type="ECO:0000256" key="1">
    <source>
        <dbReference type="ARBA" id="ARBA00006484"/>
    </source>
</evidence>
<dbReference type="EMBL" id="JAACJM010000007">
    <property type="protein sequence ID" value="KAF5371639.1"/>
    <property type="molecule type" value="Genomic_DNA"/>
</dbReference>
<evidence type="ECO:0000313" key="4">
    <source>
        <dbReference type="Proteomes" id="UP000559256"/>
    </source>
</evidence>
<dbReference type="SUPFAM" id="SSF51735">
    <property type="entry name" value="NAD(P)-binding Rossmann-fold domains"/>
    <property type="match status" value="1"/>
</dbReference>
<dbReference type="InterPro" id="IPR036291">
    <property type="entry name" value="NAD(P)-bd_dom_sf"/>
</dbReference>
<dbReference type="PRINTS" id="PR00080">
    <property type="entry name" value="SDRFAMILY"/>
</dbReference>
<dbReference type="InterPro" id="IPR002347">
    <property type="entry name" value="SDR_fam"/>
</dbReference>
<dbReference type="PANTHER" id="PTHR42760:SF121">
    <property type="entry name" value="3-OXOACYL-(ACYL-CARRIER-PROTEIN) REDUCTASE"/>
    <property type="match status" value="1"/>
</dbReference>
<dbReference type="OrthoDB" id="498125at2759"/>
<dbReference type="GO" id="GO:0006633">
    <property type="term" value="P:fatty acid biosynthetic process"/>
    <property type="evidence" value="ECO:0007669"/>
    <property type="project" value="TreeGrafter"/>
</dbReference>
<dbReference type="GO" id="GO:0048038">
    <property type="term" value="F:quinone binding"/>
    <property type="evidence" value="ECO:0007669"/>
    <property type="project" value="TreeGrafter"/>
</dbReference>
<sequence>MTDRPTRIALVTGAAQGIGRAIALRLAKDGIHVAVNDISTKLDDLNSLSEEIIAMGPGMKSSVHTADVSKEEQVKAMIEGVVETHGGLDVMVANAGIAICNSFLERPHPPLSRYRFKSRFVIGILIQIFSSLSLSAIATVEEWDRIFSINARGTFLCYKYAGNQMVKQGRGGRIIGASSIYGKSGNSAAGCSAYAGTKFAIRGITQAAAGELGRHCITVNAYAPGFIESPMTVQADKALMEKYNFESGQFMETYRALAPVGYVGKPEDIAALVSYLVSEEAHFVTGQTISINGGVFCD</sequence>
<gene>
    <name evidence="3" type="ORF">D9758_003558</name>
</gene>
<dbReference type="Pfam" id="PF00106">
    <property type="entry name" value="adh_short"/>
    <property type="match status" value="1"/>
</dbReference>
<protein>
    <recommendedName>
        <fullName evidence="5">NAD(P)-binding protein</fullName>
    </recommendedName>
</protein>
<evidence type="ECO:0000256" key="2">
    <source>
        <dbReference type="RuleBase" id="RU000363"/>
    </source>
</evidence>
<dbReference type="PANTHER" id="PTHR42760">
    <property type="entry name" value="SHORT-CHAIN DEHYDROGENASES/REDUCTASES FAMILY MEMBER"/>
    <property type="match status" value="1"/>
</dbReference>
<dbReference type="Gene3D" id="3.40.50.720">
    <property type="entry name" value="NAD(P)-binding Rossmann-like Domain"/>
    <property type="match status" value="1"/>
</dbReference>
<evidence type="ECO:0008006" key="5">
    <source>
        <dbReference type="Google" id="ProtNLM"/>
    </source>
</evidence>
<reference evidence="3 4" key="1">
    <citation type="journal article" date="2020" name="ISME J.">
        <title>Uncovering the hidden diversity of litter-decomposition mechanisms in mushroom-forming fungi.</title>
        <authorList>
            <person name="Floudas D."/>
            <person name="Bentzer J."/>
            <person name="Ahren D."/>
            <person name="Johansson T."/>
            <person name="Persson P."/>
            <person name="Tunlid A."/>
        </authorList>
    </citation>
    <scope>NUCLEOTIDE SEQUENCE [LARGE SCALE GENOMIC DNA]</scope>
    <source>
        <strain evidence="3 4">CBS 291.85</strain>
    </source>
</reference>
<dbReference type="PRINTS" id="PR00081">
    <property type="entry name" value="GDHRDH"/>
</dbReference>
<name>A0A8H5GV93_9AGAR</name>
<comment type="similarity">
    <text evidence="1 2">Belongs to the short-chain dehydrogenases/reductases (SDR) family.</text>
</comment>
<keyword evidence="4" id="KW-1185">Reference proteome</keyword>
<proteinExistence type="inferred from homology"/>
<dbReference type="Pfam" id="PF13561">
    <property type="entry name" value="adh_short_C2"/>
    <property type="match status" value="1"/>
</dbReference>
<accession>A0A8H5GV93</accession>
<dbReference type="Proteomes" id="UP000559256">
    <property type="component" value="Unassembled WGS sequence"/>
</dbReference>
<organism evidence="3 4">
    <name type="scientific">Tetrapyrgos nigripes</name>
    <dbReference type="NCBI Taxonomy" id="182062"/>
    <lineage>
        <taxon>Eukaryota</taxon>
        <taxon>Fungi</taxon>
        <taxon>Dikarya</taxon>
        <taxon>Basidiomycota</taxon>
        <taxon>Agaricomycotina</taxon>
        <taxon>Agaricomycetes</taxon>
        <taxon>Agaricomycetidae</taxon>
        <taxon>Agaricales</taxon>
        <taxon>Marasmiineae</taxon>
        <taxon>Marasmiaceae</taxon>
        <taxon>Tetrapyrgos</taxon>
    </lineage>
</organism>
<evidence type="ECO:0000313" key="3">
    <source>
        <dbReference type="EMBL" id="KAF5371639.1"/>
    </source>
</evidence>